<reference evidence="3" key="1">
    <citation type="submission" date="2009-09" db="EMBL/GenBank/DDBJ databases">
        <title>The complete chromosome of Sebaldella termitidis ATCC 33386.</title>
        <authorList>
            <consortium name="US DOE Joint Genome Institute (JGI-PGF)"/>
            <person name="Lucas S."/>
            <person name="Copeland A."/>
            <person name="Lapidus A."/>
            <person name="Glavina del Rio T."/>
            <person name="Dalin E."/>
            <person name="Tice H."/>
            <person name="Bruce D."/>
            <person name="Goodwin L."/>
            <person name="Pitluck S."/>
            <person name="Kyrpides N."/>
            <person name="Mavromatis K."/>
            <person name="Ivanova N."/>
            <person name="Mikhailova N."/>
            <person name="Sims D."/>
            <person name="Meincke L."/>
            <person name="Brettin T."/>
            <person name="Detter J.C."/>
            <person name="Han C."/>
            <person name="Larimer F."/>
            <person name="Land M."/>
            <person name="Hauser L."/>
            <person name="Markowitz V."/>
            <person name="Cheng J.F."/>
            <person name="Hugenholtz P."/>
            <person name="Woyke T."/>
            <person name="Wu D."/>
            <person name="Eisen J.A."/>
        </authorList>
    </citation>
    <scope>NUCLEOTIDE SEQUENCE [LARGE SCALE GENOMIC DNA]</scope>
    <source>
        <strain evidence="3">ATCC 33386 / NCTC 11300</strain>
    </source>
</reference>
<evidence type="ECO:0000313" key="3">
    <source>
        <dbReference type="Proteomes" id="UP000000845"/>
    </source>
</evidence>
<accession>D1ANC7</accession>
<sequence length="60" mass="7380">MKEILIIIILFIIVIYLVVFGIYLLYTNKKRNEDYKRMKKESDEQFNRAKNKILDRDLKK</sequence>
<organism evidence="2 3">
    <name type="scientific">Sebaldella termitidis (strain ATCC 33386 / NCTC 11300)</name>
    <dbReference type="NCBI Taxonomy" id="526218"/>
    <lineage>
        <taxon>Bacteria</taxon>
        <taxon>Fusobacteriati</taxon>
        <taxon>Fusobacteriota</taxon>
        <taxon>Fusobacteriia</taxon>
        <taxon>Fusobacteriales</taxon>
        <taxon>Leptotrichiaceae</taxon>
        <taxon>Sebaldella</taxon>
    </lineage>
</organism>
<dbReference type="HOGENOM" id="CLU_2939188_0_0_0"/>
<dbReference type="Proteomes" id="UP000000845">
    <property type="component" value="Chromosome"/>
</dbReference>
<reference evidence="2 3" key="2">
    <citation type="journal article" date="2010" name="Stand. Genomic Sci.">
        <title>Complete genome sequence of Sebaldella termitidis type strain (NCTC 11300).</title>
        <authorList>
            <person name="Harmon-Smith M."/>
            <person name="Celia L."/>
            <person name="Chertkov O."/>
            <person name="Lapidus A."/>
            <person name="Copeland A."/>
            <person name="Glavina Del Rio T."/>
            <person name="Nolan M."/>
            <person name="Lucas S."/>
            <person name="Tice H."/>
            <person name="Cheng J.F."/>
            <person name="Han C."/>
            <person name="Detter J.C."/>
            <person name="Bruce D."/>
            <person name="Goodwin L."/>
            <person name="Pitluck S."/>
            <person name="Pati A."/>
            <person name="Liolios K."/>
            <person name="Ivanova N."/>
            <person name="Mavromatis K."/>
            <person name="Mikhailova N."/>
            <person name="Chen A."/>
            <person name="Palaniappan K."/>
            <person name="Land M."/>
            <person name="Hauser L."/>
            <person name="Chang Y.J."/>
            <person name="Jeffries C.D."/>
            <person name="Brettin T."/>
            <person name="Goker M."/>
            <person name="Beck B."/>
            <person name="Bristow J."/>
            <person name="Eisen J.A."/>
            <person name="Markowitz V."/>
            <person name="Hugenholtz P."/>
            <person name="Kyrpides N.C."/>
            <person name="Klenk H.P."/>
            <person name="Chen F."/>
        </authorList>
    </citation>
    <scope>NUCLEOTIDE SEQUENCE [LARGE SCALE GENOMIC DNA]</scope>
    <source>
        <strain evidence="3">ATCC 33386 / NCTC 11300</strain>
    </source>
</reference>
<keyword evidence="3" id="KW-1185">Reference proteome</keyword>
<evidence type="ECO:0000313" key="2">
    <source>
        <dbReference type="EMBL" id="ACZ09731.1"/>
    </source>
</evidence>
<gene>
    <name evidence="2" type="ordered locus">Sterm_2887</name>
</gene>
<proteinExistence type="predicted"/>
<dbReference type="STRING" id="526218.Sterm_2887"/>
<dbReference type="EMBL" id="CP001739">
    <property type="protein sequence ID" value="ACZ09731.1"/>
    <property type="molecule type" value="Genomic_DNA"/>
</dbReference>
<keyword evidence="1" id="KW-0812">Transmembrane</keyword>
<feature type="transmembrane region" description="Helical" evidence="1">
    <location>
        <begin position="6"/>
        <end position="26"/>
    </location>
</feature>
<dbReference type="AlphaFoldDB" id="D1ANC7"/>
<dbReference type="RefSeq" id="WP_012862313.1">
    <property type="nucleotide sequence ID" value="NC_013517.1"/>
</dbReference>
<dbReference type="KEGG" id="str:Sterm_2887"/>
<keyword evidence="1" id="KW-1133">Transmembrane helix</keyword>
<name>D1ANC7_SEBTE</name>
<protein>
    <submittedName>
        <fullName evidence="2">Uncharacterized protein</fullName>
    </submittedName>
</protein>
<keyword evidence="1" id="KW-0472">Membrane</keyword>
<evidence type="ECO:0000256" key="1">
    <source>
        <dbReference type="SAM" id="Phobius"/>
    </source>
</evidence>